<keyword evidence="1" id="KW-0812">Transmembrane</keyword>
<dbReference type="EMBL" id="JAAGWK010000010">
    <property type="protein sequence ID" value="NEL53976.1"/>
    <property type="molecule type" value="Genomic_DNA"/>
</dbReference>
<keyword evidence="1" id="KW-1133">Transmembrane helix</keyword>
<proteinExistence type="predicted"/>
<evidence type="ECO:0000313" key="2">
    <source>
        <dbReference type="EMBL" id="NEL53976.1"/>
    </source>
</evidence>
<keyword evidence="1" id="KW-0472">Membrane</keyword>
<comment type="caution">
    <text evidence="2">The sequence shown here is derived from an EMBL/GenBank/DDBJ whole genome shotgun (WGS) entry which is preliminary data.</text>
</comment>
<reference evidence="2 3" key="1">
    <citation type="submission" date="2020-02" db="EMBL/GenBank/DDBJ databases">
        <title>The whole genome sequence of CPCC 205119.</title>
        <authorList>
            <person name="Jiang Z."/>
        </authorList>
    </citation>
    <scope>NUCLEOTIDE SEQUENCE [LARGE SCALE GENOMIC DNA]</scope>
    <source>
        <strain evidence="2 3">CPCC 205119</strain>
    </source>
</reference>
<organism evidence="2 3">
    <name type="scientific">Goekera deserti</name>
    <dbReference type="NCBI Taxonomy" id="2497753"/>
    <lineage>
        <taxon>Bacteria</taxon>
        <taxon>Bacillati</taxon>
        <taxon>Actinomycetota</taxon>
        <taxon>Actinomycetes</taxon>
        <taxon>Geodermatophilales</taxon>
        <taxon>Geodermatophilaceae</taxon>
        <taxon>Goekera</taxon>
    </lineage>
</organism>
<feature type="transmembrane region" description="Helical" evidence="1">
    <location>
        <begin position="16"/>
        <end position="38"/>
    </location>
</feature>
<sequence length="138" mass="14839">MRAGRWAGVPDEVRRAVFVTSAVLVYGTVVHVVQLLVGGWDPYPSLPRCLAAYFASLTLLDPLAAVLLLLRRRTGLLLACAVLVTDAAANGYATYAVDATAGLTLGRVGQAVITLLTLALLAATPRLWPWMWPVTMHR</sequence>
<feature type="transmembrane region" description="Helical" evidence="1">
    <location>
        <begin position="108"/>
        <end position="128"/>
    </location>
</feature>
<gene>
    <name evidence="2" type="ORF">G1H19_08195</name>
</gene>
<name>A0A7K3WCD1_9ACTN</name>
<dbReference type="AlphaFoldDB" id="A0A7K3WCD1"/>
<feature type="transmembrane region" description="Helical" evidence="1">
    <location>
        <begin position="76"/>
        <end position="96"/>
    </location>
</feature>
<protein>
    <submittedName>
        <fullName evidence="2">Uncharacterized protein</fullName>
    </submittedName>
</protein>
<keyword evidence="3" id="KW-1185">Reference proteome</keyword>
<evidence type="ECO:0000256" key="1">
    <source>
        <dbReference type="SAM" id="Phobius"/>
    </source>
</evidence>
<dbReference type="Proteomes" id="UP000470470">
    <property type="component" value="Unassembled WGS sequence"/>
</dbReference>
<accession>A0A7K3WCD1</accession>
<feature type="transmembrane region" description="Helical" evidence="1">
    <location>
        <begin position="50"/>
        <end position="69"/>
    </location>
</feature>
<evidence type="ECO:0000313" key="3">
    <source>
        <dbReference type="Proteomes" id="UP000470470"/>
    </source>
</evidence>